<protein>
    <submittedName>
        <fullName evidence="2">Stas domain-containing protein</fullName>
    </submittedName>
</protein>
<evidence type="ECO:0000313" key="2">
    <source>
        <dbReference type="EMBL" id="CPR13326.1"/>
    </source>
</evidence>
<evidence type="ECO:0000259" key="1">
    <source>
        <dbReference type="PROSITE" id="PS50801"/>
    </source>
</evidence>
<dbReference type="Pfam" id="PF01740">
    <property type="entry name" value="STAS"/>
    <property type="match status" value="1"/>
</dbReference>
<dbReference type="RefSeq" id="WP_085181969.1">
    <property type="nucleotide sequence ID" value="NZ_CSTD01000006.1"/>
</dbReference>
<dbReference type="AlphaFoldDB" id="A0A0U0WE33"/>
<dbReference type="Proteomes" id="UP000198875">
    <property type="component" value="Unassembled WGS sequence"/>
</dbReference>
<evidence type="ECO:0000313" key="3">
    <source>
        <dbReference type="Proteomes" id="UP000198875"/>
    </source>
</evidence>
<dbReference type="OrthoDB" id="4750285at2"/>
<dbReference type="CDD" id="cd07043">
    <property type="entry name" value="STAS_anti-anti-sigma_factors"/>
    <property type="match status" value="1"/>
</dbReference>
<reference evidence="2 3" key="1">
    <citation type="submission" date="2015-03" db="EMBL/GenBank/DDBJ databases">
        <authorList>
            <person name="Murphy D."/>
        </authorList>
    </citation>
    <scope>NUCLEOTIDE SEQUENCE [LARGE SCALE GENOMIC DNA]</scope>
    <source>
        <strain evidence="2 3">DSM 44277</strain>
    </source>
</reference>
<gene>
    <name evidence="2" type="ORF">BN971_04636</name>
</gene>
<proteinExistence type="predicted"/>
<dbReference type="SUPFAM" id="SSF52091">
    <property type="entry name" value="SpoIIaa-like"/>
    <property type="match status" value="1"/>
</dbReference>
<dbReference type="InterPro" id="IPR002645">
    <property type="entry name" value="STAS_dom"/>
</dbReference>
<name>A0A0U0WE33_MYCBE</name>
<dbReference type="EMBL" id="CSTD01000006">
    <property type="protein sequence ID" value="CPR13326.1"/>
    <property type="molecule type" value="Genomic_DNA"/>
</dbReference>
<feature type="domain" description="STAS" evidence="1">
    <location>
        <begin position="27"/>
        <end position="120"/>
    </location>
</feature>
<accession>A0A0U0WE33</accession>
<sequence length="155" mass="16699">MTASPDTCSASLPGQPRNRYEIDCAGAQLHVHARSVATVLRVDGEVDASNADLVATTIRRFALLRAPLILDLTHLDFLSSAGLRMLLVLNEEHRSAGLHCTVVDGAPLRRLTRIVRDHGLPVVDSLADALLRVADVPRARGAFGPARQEEPQRAG</sequence>
<dbReference type="InterPro" id="IPR036513">
    <property type="entry name" value="STAS_dom_sf"/>
</dbReference>
<organism evidence="2 3">
    <name type="scientific">Mycobacterium bohemicum DSM 44277</name>
    <dbReference type="NCBI Taxonomy" id="1236609"/>
    <lineage>
        <taxon>Bacteria</taxon>
        <taxon>Bacillati</taxon>
        <taxon>Actinomycetota</taxon>
        <taxon>Actinomycetes</taxon>
        <taxon>Mycobacteriales</taxon>
        <taxon>Mycobacteriaceae</taxon>
        <taxon>Mycobacterium</taxon>
    </lineage>
</organism>
<dbReference type="PROSITE" id="PS50801">
    <property type="entry name" value="STAS"/>
    <property type="match status" value="1"/>
</dbReference>
<dbReference type="Gene3D" id="3.30.750.24">
    <property type="entry name" value="STAS domain"/>
    <property type="match status" value="1"/>
</dbReference>